<name>A0A0F9N7V7_9ZZZZ</name>
<dbReference type="AlphaFoldDB" id="A0A0F9N7V7"/>
<dbReference type="Gene3D" id="3.30.460.40">
    <property type="match status" value="1"/>
</dbReference>
<comment type="caution">
    <text evidence="1">The sequence shown here is derived from an EMBL/GenBank/DDBJ whole genome shotgun (WGS) entry which is preliminary data.</text>
</comment>
<dbReference type="EMBL" id="LAZR01007503">
    <property type="protein sequence ID" value="KKM84855.1"/>
    <property type="molecule type" value="Genomic_DNA"/>
</dbReference>
<proteinExistence type="predicted"/>
<accession>A0A0F9N7V7</accession>
<organism evidence="1">
    <name type="scientific">marine sediment metagenome</name>
    <dbReference type="NCBI Taxonomy" id="412755"/>
    <lineage>
        <taxon>unclassified sequences</taxon>
        <taxon>metagenomes</taxon>
        <taxon>ecological metagenomes</taxon>
    </lineage>
</organism>
<evidence type="ECO:0000313" key="1">
    <source>
        <dbReference type="EMBL" id="KKM84855.1"/>
    </source>
</evidence>
<gene>
    <name evidence="1" type="ORF">LCGC14_1294960</name>
</gene>
<reference evidence="1" key="1">
    <citation type="journal article" date="2015" name="Nature">
        <title>Complex archaea that bridge the gap between prokaryotes and eukaryotes.</title>
        <authorList>
            <person name="Spang A."/>
            <person name="Saw J.H."/>
            <person name="Jorgensen S.L."/>
            <person name="Zaremba-Niedzwiedzka K."/>
            <person name="Martijn J."/>
            <person name="Lind A.E."/>
            <person name="van Eijk R."/>
            <person name="Schleper C."/>
            <person name="Guy L."/>
            <person name="Ettema T.J."/>
        </authorList>
    </citation>
    <scope>NUCLEOTIDE SEQUENCE</scope>
</reference>
<dbReference type="InterPro" id="IPR043519">
    <property type="entry name" value="NT_sf"/>
</dbReference>
<dbReference type="SUPFAM" id="SSF81301">
    <property type="entry name" value="Nucleotidyltransferase"/>
    <property type="match status" value="1"/>
</dbReference>
<sequence length="183" mass="21318">MTQEEVLQIVIAALEKTNIVYMLTGAIAVNYYGRPRLTHDVDIIVNIEGKHIQSIVDAFDQKFYISPEGIEDAIRHRTAFNIIHNETGLKIDFWMLTDEEYDKTRFSRKKRQTIFDREMYISSAEDIILIKLLWYKNSTSEKHIIGAEGILQVQGNSIDNNYLIKWAEKLSVRRILKKLLKTA</sequence>
<protein>
    <submittedName>
        <fullName evidence="1">Uncharacterized protein</fullName>
    </submittedName>
</protein>